<dbReference type="Pfam" id="PF03732">
    <property type="entry name" value="Retrotrans_gag"/>
    <property type="match status" value="1"/>
</dbReference>
<evidence type="ECO:0000259" key="1">
    <source>
        <dbReference type="Pfam" id="PF03732"/>
    </source>
</evidence>
<dbReference type="PANTHER" id="PTHR33223">
    <property type="entry name" value="CCHC-TYPE DOMAIN-CONTAINING PROTEIN"/>
    <property type="match status" value="1"/>
</dbReference>
<organism evidence="2 3">
    <name type="scientific">Solanum verrucosum</name>
    <dbReference type="NCBI Taxonomy" id="315347"/>
    <lineage>
        <taxon>Eukaryota</taxon>
        <taxon>Viridiplantae</taxon>
        <taxon>Streptophyta</taxon>
        <taxon>Embryophyta</taxon>
        <taxon>Tracheophyta</taxon>
        <taxon>Spermatophyta</taxon>
        <taxon>Magnoliopsida</taxon>
        <taxon>eudicotyledons</taxon>
        <taxon>Gunneridae</taxon>
        <taxon>Pentapetalae</taxon>
        <taxon>asterids</taxon>
        <taxon>lamiids</taxon>
        <taxon>Solanales</taxon>
        <taxon>Solanaceae</taxon>
        <taxon>Solanoideae</taxon>
        <taxon>Solaneae</taxon>
        <taxon>Solanum</taxon>
    </lineage>
</organism>
<protein>
    <recommendedName>
        <fullName evidence="1">Retrotransposon gag domain-containing protein</fullName>
    </recommendedName>
</protein>
<dbReference type="InterPro" id="IPR005162">
    <property type="entry name" value="Retrotrans_gag_dom"/>
</dbReference>
<proteinExistence type="predicted"/>
<dbReference type="Proteomes" id="UP001234989">
    <property type="component" value="Chromosome 3"/>
</dbReference>
<name>A0AAF0TMI3_SOLVR</name>
<gene>
    <name evidence="2" type="ORF">MTR67_011980</name>
</gene>
<accession>A0AAF0TMI3</accession>
<feature type="domain" description="Retrotransposon gag" evidence="1">
    <location>
        <begin position="38"/>
        <end position="119"/>
    </location>
</feature>
<dbReference type="PANTHER" id="PTHR33223:SF11">
    <property type="entry name" value="ELEMENT PROTEIN, PUTATIVE-RELATED"/>
    <property type="match status" value="1"/>
</dbReference>
<evidence type="ECO:0000313" key="2">
    <source>
        <dbReference type="EMBL" id="WMV18595.1"/>
    </source>
</evidence>
<evidence type="ECO:0000313" key="3">
    <source>
        <dbReference type="Proteomes" id="UP001234989"/>
    </source>
</evidence>
<reference evidence="2" key="1">
    <citation type="submission" date="2023-08" db="EMBL/GenBank/DDBJ databases">
        <title>A de novo genome assembly of Solanum verrucosum Schlechtendal, a Mexican diploid species geographically isolated from the other diploid A-genome species in potato relatives.</title>
        <authorList>
            <person name="Hosaka K."/>
        </authorList>
    </citation>
    <scope>NUCLEOTIDE SEQUENCE</scope>
    <source>
        <tissue evidence="2">Young leaves</tissue>
    </source>
</reference>
<sequence length="130" mass="15104">MNPPTFLGSKVDEDPIFFIDEVFNILDAMGVTPREKVKLASYQLKDVAEAWFEKLRDERPIGADPIDWGVFKTAFLDRFFPLELREQKLVEFMNLRQRNMSVKEYSLKFTQLSKYAPTLSANSLIICPHV</sequence>
<dbReference type="AlphaFoldDB" id="A0AAF0TMI3"/>
<keyword evidence="3" id="KW-1185">Reference proteome</keyword>
<dbReference type="EMBL" id="CP133614">
    <property type="protein sequence ID" value="WMV18595.1"/>
    <property type="molecule type" value="Genomic_DNA"/>
</dbReference>